<dbReference type="InterPro" id="IPR050860">
    <property type="entry name" value="FeoB_GTPase"/>
</dbReference>
<gene>
    <name evidence="17" type="ordered locus">Psta_2393</name>
</gene>
<evidence type="ECO:0000256" key="11">
    <source>
        <dbReference type="ARBA" id="ARBA00023136"/>
    </source>
</evidence>
<evidence type="ECO:0000256" key="7">
    <source>
        <dbReference type="ARBA" id="ARBA00022989"/>
    </source>
</evidence>
<feature type="transmembrane region" description="Helical" evidence="15">
    <location>
        <begin position="292"/>
        <end position="313"/>
    </location>
</feature>
<keyword evidence="14" id="KW-0460">Magnesium</keyword>
<feature type="binding site" evidence="13">
    <location>
        <begin position="62"/>
        <end position="65"/>
    </location>
    <ligand>
        <name>GTP</name>
        <dbReference type="ChEBI" id="CHEBI:37565"/>
        <label>1</label>
    </ligand>
</feature>
<evidence type="ECO:0000313" key="18">
    <source>
        <dbReference type="Proteomes" id="UP000001887"/>
    </source>
</evidence>
<feature type="transmembrane region" description="Helical" evidence="15">
    <location>
        <begin position="358"/>
        <end position="383"/>
    </location>
</feature>
<comment type="similarity">
    <text evidence="15">Belongs to the TRAFAC class TrmE-Era-EngA-EngB-Septin-like GTPase superfamily. FeoB GTPase (TC 9.A.8) family.</text>
</comment>
<dbReference type="InterPro" id="IPR030389">
    <property type="entry name" value="G_FEOB_dom"/>
</dbReference>
<name>D2R4J7_PIRSD</name>
<keyword evidence="2 15" id="KW-0813">Transport</keyword>
<evidence type="ECO:0000256" key="2">
    <source>
        <dbReference type="ARBA" id="ARBA00022448"/>
    </source>
</evidence>
<evidence type="ECO:0000256" key="9">
    <source>
        <dbReference type="ARBA" id="ARBA00023065"/>
    </source>
</evidence>
<evidence type="ECO:0000256" key="14">
    <source>
        <dbReference type="PIRSR" id="PIRSR603373-2"/>
    </source>
</evidence>
<comment type="function">
    <text evidence="15">Probable transporter of a GTP-driven Fe(2+) uptake system.</text>
</comment>
<dbReference type="GO" id="GO:0046872">
    <property type="term" value="F:metal ion binding"/>
    <property type="evidence" value="ECO:0007669"/>
    <property type="project" value="UniProtKB-KW"/>
</dbReference>
<comment type="subcellular location">
    <subcellularLocation>
        <location evidence="15">Cell inner membrane</location>
        <topology evidence="15">Multi-pass membrane protein</topology>
    </subcellularLocation>
    <subcellularLocation>
        <location evidence="1">Cell membrane</location>
        <topology evidence="1">Multi-pass membrane protein</topology>
    </subcellularLocation>
</comment>
<dbReference type="HOGENOM" id="CLU_013350_3_0_0"/>
<dbReference type="Pfam" id="PF07670">
    <property type="entry name" value="Gate"/>
    <property type="match status" value="2"/>
</dbReference>
<feature type="binding site" evidence="14">
    <location>
        <position position="28"/>
    </location>
    <ligand>
        <name>Mg(2+)</name>
        <dbReference type="ChEBI" id="CHEBI:18420"/>
        <label>2</label>
    </ligand>
</feature>
<feature type="transmembrane region" description="Helical" evidence="15">
    <location>
        <begin position="685"/>
        <end position="709"/>
    </location>
</feature>
<dbReference type="InterPro" id="IPR011640">
    <property type="entry name" value="Fe2_transport_prot_B_C"/>
</dbReference>
<keyword evidence="9" id="KW-0406">Ion transport</keyword>
<dbReference type="InterPro" id="IPR011642">
    <property type="entry name" value="Gate_dom"/>
</dbReference>
<keyword evidence="4 15" id="KW-0410">Iron transport</keyword>
<dbReference type="PANTHER" id="PTHR43185">
    <property type="entry name" value="FERROUS IRON TRANSPORT PROTEIN B"/>
    <property type="match status" value="1"/>
</dbReference>
<feature type="transmembrane region" description="Helical" evidence="15">
    <location>
        <begin position="403"/>
        <end position="425"/>
    </location>
</feature>
<protein>
    <recommendedName>
        <fullName evidence="12 15">Ferrous iron transport protein B</fullName>
    </recommendedName>
</protein>
<dbReference type="PANTHER" id="PTHR43185:SF1">
    <property type="entry name" value="FE(2+) TRANSPORTER FEOB"/>
    <property type="match status" value="1"/>
</dbReference>
<feature type="transmembrane region" description="Helical" evidence="15">
    <location>
        <begin position="478"/>
        <end position="498"/>
    </location>
</feature>
<feature type="domain" description="FeoB-type G" evidence="16">
    <location>
        <begin position="9"/>
        <end position="176"/>
    </location>
</feature>
<keyword evidence="8 15" id="KW-0408">Iron</keyword>
<dbReference type="InterPro" id="IPR006073">
    <property type="entry name" value="GTP-bd"/>
</dbReference>
<feature type="binding site" evidence="13">
    <location>
        <begin position="16"/>
        <end position="23"/>
    </location>
    <ligand>
        <name>GTP</name>
        <dbReference type="ChEBI" id="CHEBI:37565"/>
        <label>1</label>
    </ligand>
</feature>
<dbReference type="OrthoDB" id="9809127at2"/>
<sequence length="747" mass="81192">MTTSTPSRTITVALLGNPNTGKSTLFSALAGIRQRTGNYPGVTVEKKIGRTEFEGQSFELVDLPGTYSLAPRSPDEMVAVEVLLGLRKEVPPPDVVLCIVDASNLERNFYLLSQILELGLPTVLAVNMVDLAKSKGLTLDLAKLAAQLPIPIIPLEAHRKVGINELKGALAAAVDKPAAKIESPFPSKFLSEVEKLAATINHDSSKEIAPRYLVERLLLDTSGYLASSGRFPASEALTKQLTDTRAWLATCGCPVPAIEAMSRYKWAASVLQGVVTRPSTKLVTLSDRIDRVLTHWFAGSVVFAIVMFLMFQMVSHVSDFPRSDFSANAGLEWFLGLLTSLATSITSEGALRSLLVNGVVAGVGGVVVFLPQILALFLFIAILEDCGYMSRAAYLMDRLMSRVGLSGKSFIPLLSSFACAVPGIMAARVIENRRDRLTTMLVAPLMSCSARLPVYVLLTKAFIPEAHYLGGLISLHGIVFFAMYAIGIITAVVMAFLLKSTLLRGATPPFVMELPSYKLPGLRIVLERMLEQGWAFVKRAGTLILAVSIVVWALAYFPRNEQAIDATLLSERNDLAMQLEAPSLSDEARAALESELAHRENTIAAAHLENSYLGRMGHAIEPVVKPLGWDWKLGCAAIASFPAREVIVATLGVIYNLGDEQNEESDELKTALQNAKWSGTERPVFTIPTALSVMVFFALCAQCSSTLAIMKRETNSWRWPIFTFVYMTTLAYVAALIVYQVGSRIAG</sequence>
<dbReference type="STRING" id="530564.Psta_2393"/>
<evidence type="ECO:0000256" key="12">
    <source>
        <dbReference type="NCBIfam" id="TIGR00437"/>
    </source>
</evidence>
<evidence type="ECO:0000256" key="15">
    <source>
        <dbReference type="RuleBase" id="RU362098"/>
    </source>
</evidence>
<keyword evidence="10 13" id="KW-0342">GTP-binding</keyword>
<feature type="transmembrane region" description="Helical" evidence="15">
    <location>
        <begin position="721"/>
        <end position="741"/>
    </location>
</feature>
<dbReference type="NCBIfam" id="TIGR00437">
    <property type="entry name" value="feoB"/>
    <property type="match status" value="1"/>
</dbReference>
<dbReference type="Pfam" id="PF07664">
    <property type="entry name" value="FeoB_C"/>
    <property type="match status" value="1"/>
</dbReference>
<dbReference type="KEGG" id="psl:Psta_2393"/>
<evidence type="ECO:0000256" key="4">
    <source>
        <dbReference type="ARBA" id="ARBA00022496"/>
    </source>
</evidence>
<organism evidence="17 18">
    <name type="scientific">Pirellula staleyi (strain ATCC 27377 / DSM 6068 / ICPB 4128)</name>
    <name type="common">Pirella staleyi</name>
    <dbReference type="NCBI Taxonomy" id="530564"/>
    <lineage>
        <taxon>Bacteria</taxon>
        <taxon>Pseudomonadati</taxon>
        <taxon>Planctomycetota</taxon>
        <taxon>Planctomycetia</taxon>
        <taxon>Pirellulales</taxon>
        <taxon>Pirellulaceae</taxon>
        <taxon>Pirellula</taxon>
    </lineage>
</organism>
<evidence type="ECO:0000259" key="16">
    <source>
        <dbReference type="PROSITE" id="PS51711"/>
    </source>
</evidence>
<keyword evidence="6 13" id="KW-0547">Nucleotide-binding</keyword>
<feature type="transmembrane region" description="Helical" evidence="15">
    <location>
        <begin position="437"/>
        <end position="458"/>
    </location>
</feature>
<feature type="transmembrane region" description="Helical" evidence="15">
    <location>
        <begin position="333"/>
        <end position="351"/>
    </location>
</feature>
<evidence type="ECO:0000256" key="10">
    <source>
        <dbReference type="ARBA" id="ARBA00023134"/>
    </source>
</evidence>
<feature type="binding site" evidence="13">
    <location>
        <begin position="127"/>
        <end position="130"/>
    </location>
    <ligand>
        <name>GTP</name>
        <dbReference type="ChEBI" id="CHEBI:37565"/>
        <label>1</label>
    </ligand>
</feature>
<evidence type="ECO:0000256" key="5">
    <source>
        <dbReference type="ARBA" id="ARBA00022692"/>
    </source>
</evidence>
<keyword evidence="7 15" id="KW-1133">Transmembrane helix</keyword>
<dbReference type="GO" id="GO:0005525">
    <property type="term" value="F:GTP binding"/>
    <property type="evidence" value="ECO:0007669"/>
    <property type="project" value="UniProtKB-KW"/>
</dbReference>
<keyword evidence="5 15" id="KW-0812">Transmembrane</keyword>
<feature type="binding site" evidence="13">
    <location>
        <begin position="41"/>
        <end position="45"/>
    </location>
    <ligand>
        <name>GTP</name>
        <dbReference type="ChEBI" id="CHEBI:37565"/>
        <label>1</label>
    </ligand>
</feature>
<dbReference type="PRINTS" id="PR00326">
    <property type="entry name" value="GTP1OBG"/>
</dbReference>
<feature type="binding site" evidence="14">
    <location>
        <position position="31"/>
    </location>
    <ligand>
        <name>Mg(2+)</name>
        <dbReference type="ChEBI" id="CHEBI:18420"/>
        <label>2</label>
    </ligand>
</feature>
<evidence type="ECO:0000256" key="3">
    <source>
        <dbReference type="ARBA" id="ARBA00022475"/>
    </source>
</evidence>
<dbReference type="Proteomes" id="UP000001887">
    <property type="component" value="Chromosome"/>
</dbReference>
<evidence type="ECO:0000256" key="6">
    <source>
        <dbReference type="ARBA" id="ARBA00022741"/>
    </source>
</evidence>
<keyword evidence="14" id="KW-0479">Metal-binding</keyword>
<evidence type="ECO:0000256" key="13">
    <source>
        <dbReference type="PIRSR" id="PIRSR603373-1"/>
    </source>
</evidence>
<keyword evidence="3" id="KW-1003">Cell membrane</keyword>
<keyword evidence="11 15" id="KW-0472">Membrane</keyword>
<accession>D2R4J7</accession>
<dbReference type="InterPro" id="IPR003373">
    <property type="entry name" value="Fe2_transport_prot-B"/>
</dbReference>
<evidence type="ECO:0000313" key="17">
    <source>
        <dbReference type="EMBL" id="ADB17063.1"/>
    </source>
</evidence>
<evidence type="ECO:0000256" key="8">
    <source>
        <dbReference type="ARBA" id="ARBA00023004"/>
    </source>
</evidence>
<keyword evidence="18" id="KW-1185">Reference proteome</keyword>
<dbReference type="EMBL" id="CP001848">
    <property type="protein sequence ID" value="ADB17063.1"/>
    <property type="molecule type" value="Genomic_DNA"/>
</dbReference>
<dbReference type="SUPFAM" id="SSF52540">
    <property type="entry name" value="P-loop containing nucleoside triphosphate hydrolases"/>
    <property type="match status" value="1"/>
</dbReference>
<dbReference type="Gene3D" id="3.40.50.300">
    <property type="entry name" value="P-loop containing nucleotide triphosphate hydrolases"/>
    <property type="match status" value="1"/>
</dbReference>
<dbReference type="GO" id="GO:0015093">
    <property type="term" value="F:ferrous iron transmembrane transporter activity"/>
    <property type="evidence" value="ECO:0007669"/>
    <property type="project" value="UniProtKB-UniRule"/>
</dbReference>
<dbReference type="InterPro" id="IPR027417">
    <property type="entry name" value="P-loop_NTPase"/>
</dbReference>
<dbReference type="AlphaFoldDB" id="D2R4J7"/>
<evidence type="ECO:0000256" key="1">
    <source>
        <dbReference type="ARBA" id="ARBA00004651"/>
    </source>
</evidence>
<proteinExistence type="inferred from homology"/>
<dbReference type="Pfam" id="PF02421">
    <property type="entry name" value="FeoB_N"/>
    <property type="match status" value="1"/>
</dbReference>
<dbReference type="PROSITE" id="PS51711">
    <property type="entry name" value="G_FEOB"/>
    <property type="match status" value="1"/>
</dbReference>
<feature type="transmembrane region" description="Helical" evidence="15">
    <location>
        <begin position="536"/>
        <end position="557"/>
    </location>
</feature>
<dbReference type="GO" id="GO:0005886">
    <property type="term" value="C:plasma membrane"/>
    <property type="evidence" value="ECO:0007669"/>
    <property type="project" value="UniProtKB-SubCell"/>
</dbReference>
<dbReference type="eggNOG" id="COG0370">
    <property type="taxonomic scope" value="Bacteria"/>
</dbReference>
<dbReference type="CDD" id="cd01879">
    <property type="entry name" value="FeoB"/>
    <property type="match status" value="1"/>
</dbReference>
<reference evidence="17 18" key="1">
    <citation type="journal article" date="2009" name="Stand. Genomic Sci.">
        <title>Complete genome sequence of Pirellula staleyi type strain (ATCC 27377).</title>
        <authorList>
            <person name="Clum A."/>
            <person name="Tindall B.J."/>
            <person name="Sikorski J."/>
            <person name="Ivanova N."/>
            <person name="Mavrommatis K."/>
            <person name="Lucas S."/>
            <person name="Glavina del Rio T."/>
            <person name="Nolan M."/>
            <person name="Chen F."/>
            <person name="Tice H."/>
            <person name="Pitluck S."/>
            <person name="Cheng J.F."/>
            <person name="Chertkov O."/>
            <person name="Brettin T."/>
            <person name="Han C."/>
            <person name="Detter J.C."/>
            <person name="Kuske C."/>
            <person name="Bruce D."/>
            <person name="Goodwin L."/>
            <person name="Ovchinikova G."/>
            <person name="Pati A."/>
            <person name="Mikhailova N."/>
            <person name="Chen A."/>
            <person name="Palaniappan K."/>
            <person name="Land M."/>
            <person name="Hauser L."/>
            <person name="Chang Y.J."/>
            <person name="Jeffries C.D."/>
            <person name="Chain P."/>
            <person name="Rohde M."/>
            <person name="Goker M."/>
            <person name="Bristow J."/>
            <person name="Eisen J.A."/>
            <person name="Markowitz V."/>
            <person name="Hugenholtz P."/>
            <person name="Kyrpides N.C."/>
            <person name="Klenk H.P."/>
            <person name="Lapidus A."/>
        </authorList>
    </citation>
    <scope>NUCLEOTIDE SEQUENCE [LARGE SCALE GENOMIC DNA]</scope>
    <source>
        <strain evidence="18">ATCC 27377 / DSM 6068 / ICPB 4128</strain>
    </source>
</reference>